<comment type="caution">
    <text evidence="1">The sequence shown here is derived from an EMBL/GenBank/DDBJ whole genome shotgun (WGS) entry which is preliminary data.</text>
</comment>
<evidence type="ECO:0000313" key="2">
    <source>
        <dbReference type="Proteomes" id="UP000634660"/>
    </source>
</evidence>
<organism evidence="1 2">
    <name type="scientific">Streptomyces subrutilus</name>
    <dbReference type="NCBI Taxonomy" id="36818"/>
    <lineage>
        <taxon>Bacteria</taxon>
        <taxon>Bacillati</taxon>
        <taxon>Actinomycetota</taxon>
        <taxon>Actinomycetes</taxon>
        <taxon>Kitasatosporales</taxon>
        <taxon>Streptomycetaceae</taxon>
        <taxon>Streptomyces</taxon>
    </lineage>
</organism>
<accession>A0A918REI4</accession>
<dbReference type="RefSeq" id="WP_189829185.1">
    <property type="nucleotide sequence ID" value="NZ_BMVX01000043.1"/>
</dbReference>
<name>A0A918REI4_9ACTN</name>
<gene>
    <name evidence="1" type="ORF">GCM10010371_66000</name>
</gene>
<sequence>MLAKLRATTGRAASVAGAVVLTGGLGADSLTLPGTLAIAATAAVGVAANVKLWRAPENVRATAIAVYVAPHAGCAALLVGERLAPDTPLSLLVQAAAAALWTGAAWWLRPGIVARDLVDAALAEGLLGAAEAETGDEDQAPALPVYASAQARWWGETAAVEGGIAPGTVLLDHQQVTDDCLALVIGAAEHGRAVGKIPVDGLSALLDLPEELIEIGPVPGRGAGVRLVVLGRRPQPAEETADDAQVWAQIAATAMPGVELIDVTTYPMRKELT</sequence>
<protein>
    <submittedName>
        <fullName evidence="1">Uncharacterized protein</fullName>
    </submittedName>
</protein>
<dbReference type="Proteomes" id="UP000634660">
    <property type="component" value="Unassembled WGS sequence"/>
</dbReference>
<proteinExistence type="predicted"/>
<evidence type="ECO:0000313" key="1">
    <source>
        <dbReference type="EMBL" id="GGZ96875.1"/>
    </source>
</evidence>
<reference evidence="1" key="1">
    <citation type="journal article" date="2014" name="Int. J. Syst. Evol. Microbiol.">
        <title>Complete genome sequence of Corynebacterium casei LMG S-19264T (=DSM 44701T), isolated from a smear-ripened cheese.</title>
        <authorList>
            <consortium name="US DOE Joint Genome Institute (JGI-PGF)"/>
            <person name="Walter F."/>
            <person name="Albersmeier A."/>
            <person name="Kalinowski J."/>
            <person name="Ruckert C."/>
        </authorList>
    </citation>
    <scope>NUCLEOTIDE SEQUENCE</scope>
    <source>
        <strain evidence="1">JCM 4834</strain>
    </source>
</reference>
<dbReference type="EMBL" id="BMVX01000043">
    <property type="protein sequence ID" value="GGZ96875.1"/>
    <property type="molecule type" value="Genomic_DNA"/>
</dbReference>
<reference evidence="1" key="2">
    <citation type="submission" date="2020-09" db="EMBL/GenBank/DDBJ databases">
        <authorList>
            <person name="Sun Q."/>
            <person name="Ohkuma M."/>
        </authorList>
    </citation>
    <scope>NUCLEOTIDE SEQUENCE</scope>
    <source>
        <strain evidence="1">JCM 4834</strain>
    </source>
</reference>
<dbReference type="AlphaFoldDB" id="A0A918REI4"/>